<dbReference type="Proteomes" id="UP001202328">
    <property type="component" value="Unassembled WGS sequence"/>
</dbReference>
<dbReference type="AlphaFoldDB" id="A0AAD4X602"/>
<name>A0AAD4X602_9MAGN</name>
<sequence length="157" mass="17667">MGNELQRFPVLKKHIDKVIGEFLRDGLEPSEIMIEHIIDMEMDYLTTSHPNFIGGSKAVEDALLQVKSARAATAMEKEKEGVVFDKVPPSERSQKLRSVLGRSANGITADRPSPIQLCGTDACHLLRDLCTNITFEGAQEIYSCIFEFFRLLLWNLN</sequence>
<proteinExistence type="predicted"/>
<dbReference type="Pfam" id="PF01031">
    <property type="entry name" value="Dynamin_M"/>
    <property type="match status" value="1"/>
</dbReference>
<dbReference type="Gene3D" id="1.20.120.1240">
    <property type="entry name" value="Dynamin, middle domain"/>
    <property type="match status" value="1"/>
</dbReference>
<dbReference type="InterPro" id="IPR000375">
    <property type="entry name" value="Dynamin_stalk"/>
</dbReference>
<feature type="domain" description="Dynamin stalk" evidence="1">
    <location>
        <begin position="3"/>
        <end position="60"/>
    </location>
</feature>
<gene>
    <name evidence="2" type="ORF">MKW98_019939</name>
</gene>
<protein>
    <recommendedName>
        <fullName evidence="1">Dynamin stalk domain-containing protein</fullName>
    </recommendedName>
</protein>
<evidence type="ECO:0000259" key="1">
    <source>
        <dbReference type="Pfam" id="PF01031"/>
    </source>
</evidence>
<keyword evidence="3" id="KW-1185">Reference proteome</keyword>
<organism evidence="2 3">
    <name type="scientific">Papaver atlanticum</name>
    <dbReference type="NCBI Taxonomy" id="357466"/>
    <lineage>
        <taxon>Eukaryota</taxon>
        <taxon>Viridiplantae</taxon>
        <taxon>Streptophyta</taxon>
        <taxon>Embryophyta</taxon>
        <taxon>Tracheophyta</taxon>
        <taxon>Spermatophyta</taxon>
        <taxon>Magnoliopsida</taxon>
        <taxon>Ranunculales</taxon>
        <taxon>Papaveraceae</taxon>
        <taxon>Papaveroideae</taxon>
        <taxon>Papaver</taxon>
    </lineage>
</organism>
<dbReference type="EMBL" id="JAJJMB010015809">
    <property type="protein sequence ID" value="KAI3851940.1"/>
    <property type="molecule type" value="Genomic_DNA"/>
</dbReference>
<evidence type="ECO:0000313" key="2">
    <source>
        <dbReference type="EMBL" id="KAI3851940.1"/>
    </source>
</evidence>
<evidence type="ECO:0000313" key="3">
    <source>
        <dbReference type="Proteomes" id="UP001202328"/>
    </source>
</evidence>
<accession>A0AAD4X602</accession>
<reference evidence="2" key="1">
    <citation type="submission" date="2022-04" db="EMBL/GenBank/DDBJ databases">
        <title>A functionally conserved STORR gene fusion in Papaver species that diverged 16.8 million years ago.</title>
        <authorList>
            <person name="Catania T."/>
        </authorList>
    </citation>
    <scope>NUCLEOTIDE SEQUENCE</scope>
    <source>
        <strain evidence="2">S-188037</strain>
    </source>
</reference>
<comment type="caution">
    <text evidence="2">The sequence shown here is derived from an EMBL/GenBank/DDBJ whole genome shotgun (WGS) entry which is preliminary data.</text>
</comment>